<dbReference type="EMBL" id="CP047226">
    <property type="protein sequence ID" value="QHG08967.1"/>
    <property type="molecule type" value="Genomic_DNA"/>
</dbReference>
<dbReference type="InterPro" id="IPR000387">
    <property type="entry name" value="Tyr_Pase_dom"/>
</dbReference>
<evidence type="ECO:0000313" key="2">
    <source>
        <dbReference type="EMBL" id="QHG08967.1"/>
    </source>
</evidence>
<dbReference type="InterPro" id="IPR026893">
    <property type="entry name" value="Tyr/Ser_Pase_IphP-type"/>
</dbReference>
<protein>
    <submittedName>
        <fullName evidence="2">Protein-tyrosine-phosphatase</fullName>
    </submittedName>
</protein>
<gene>
    <name evidence="2" type="ORF">GSF12_03070</name>
</gene>
<sequence length="182" mass="21400">MPFAQHFRPATWAKLRCQHANLYQIDEQLFRSEQLTPDDIGIIQQYGINTLINLRFFDRDDNEENLANLPLTFINHPLMTWAIKPQQLAETLYDILWHQARGDKILVHCYHGSDRTGITVAMYRILVQNWTIEHAKIEMQDGGYGFHWIWINISNLLTEEKVQEVQHALLALQRQKPIISQP</sequence>
<accession>A0A6P1KGH2</accession>
<proteinExistence type="predicted"/>
<dbReference type="InterPro" id="IPR016130">
    <property type="entry name" value="Tyr_Pase_AS"/>
</dbReference>
<evidence type="ECO:0000259" key="1">
    <source>
        <dbReference type="PROSITE" id="PS50056"/>
    </source>
</evidence>
<dbReference type="Gene3D" id="3.90.190.10">
    <property type="entry name" value="Protein tyrosine phosphatase superfamily"/>
    <property type="match status" value="1"/>
</dbReference>
<dbReference type="AlphaFoldDB" id="A0A6P1KGH2"/>
<dbReference type="Pfam" id="PF13350">
    <property type="entry name" value="Y_phosphatase3"/>
    <property type="match status" value="1"/>
</dbReference>
<feature type="domain" description="Tyrosine specific protein phosphatases" evidence="1">
    <location>
        <begin position="86"/>
        <end position="182"/>
    </location>
</feature>
<organism evidence="2">
    <name type="scientific">Faucicola osloensis</name>
    <name type="common">Moraxella osloensis</name>
    <dbReference type="NCBI Taxonomy" id="34062"/>
    <lineage>
        <taxon>Bacteria</taxon>
        <taxon>Pseudomonadati</taxon>
        <taxon>Pseudomonadota</taxon>
        <taxon>Gammaproteobacteria</taxon>
        <taxon>Moraxellales</taxon>
        <taxon>Moraxellaceae</taxon>
        <taxon>Faucicola</taxon>
    </lineage>
</organism>
<dbReference type="PROSITE" id="PS50056">
    <property type="entry name" value="TYR_PHOSPHATASE_2"/>
    <property type="match status" value="1"/>
</dbReference>
<name>A0A6P1KGH2_FAUOS</name>
<dbReference type="InterPro" id="IPR029021">
    <property type="entry name" value="Prot-tyrosine_phosphatase-like"/>
</dbReference>
<dbReference type="SUPFAM" id="SSF52799">
    <property type="entry name" value="(Phosphotyrosine protein) phosphatases II"/>
    <property type="match status" value="1"/>
</dbReference>
<dbReference type="PROSITE" id="PS00383">
    <property type="entry name" value="TYR_PHOSPHATASE_1"/>
    <property type="match status" value="1"/>
</dbReference>
<reference evidence="2" key="1">
    <citation type="journal article" date="2020" name="Microbiol. Resour. Announc.">
        <title>Complete Genome Sequence of Moraxella osloensis Strain YV1, Isolated from an Australian Wastewater Treatment Plant.</title>
        <authorList>
            <person name="Batinovic S."/>
            <person name="Rice D.T.F."/>
            <person name="Seviour R.J."/>
            <person name="Petrovski S."/>
        </authorList>
    </citation>
    <scope>NUCLEOTIDE SEQUENCE</scope>
    <source>
        <strain evidence="2">YV1</strain>
    </source>
</reference>